<protein>
    <submittedName>
        <fullName evidence="1">Uncharacterized protein</fullName>
    </submittedName>
</protein>
<dbReference type="EMBL" id="BK032775">
    <property type="protein sequence ID" value="DAF59671.1"/>
    <property type="molecule type" value="Genomic_DNA"/>
</dbReference>
<sequence>MMIVSESTQKALTEIIGQCFRENRYLDRMVSIIGVKFAYNNTADLIHHGIAHYFPVLADTIGEKCLERYNIPVYYEATPSGEQDYGSVKEAIDDLEERMIDFQSALMGVCRIAQDNGDLHVYVDMLDVLEDFNEIVEQAILLSDKIDAYNGSISYDAHIKEHFWILGKED</sequence>
<name>A0A8S5T9M6_9CAUD</name>
<accession>A0A8S5T9M6</accession>
<proteinExistence type="predicted"/>
<organism evidence="1">
    <name type="scientific">Siphoviridae sp. ct0Wl9</name>
    <dbReference type="NCBI Taxonomy" id="2827763"/>
    <lineage>
        <taxon>Viruses</taxon>
        <taxon>Duplodnaviria</taxon>
        <taxon>Heunggongvirae</taxon>
        <taxon>Uroviricota</taxon>
        <taxon>Caudoviricetes</taxon>
    </lineage>
</organism>
<reference evidence="1" key="1">
    <citation type="journal article" date="2021" name="Proc. Natl. Acad. Sci. U.S.A.">
        <title>A Catalog of Tens of Thousands of Viruses from Human Metagenomes Reveals Hidden Associations with Chronic Diseases.</title>
        <authorList>
            <person name="Tisza M.J."/>
            <person name="Buck C.B."/>
        </authorList>
    </citation>
    <scope>NUCLEOTIDE SEQUENCE</scope>
    <source>
        <strain evidence="1">Ct0Wl9</strain>
    </source>
</reference>
<evidence type="ECO:0000313" key="1">
    <source>
        <dbReference type="EMBL" id="DAF59671.1"/>
    </source>
</evidence>